<reference evidence="2" key="2">
    <citation type="submission" date="2022-08" db="EMBL/GenBank/DDBJ databases">
        <title>Novel sulphate-reducing endosymbionts in the free-living metamonad Anaeramoeba.</title>
        <authorList>
            <person name="Jerlstrom-Hultqvist J."/>
            <person name="Cepicka I."/>
            <person name="Gallot-Lavallee L."/>
            <person name="Salas-Leiva D."/>
            <person name="Curtis B.A."/>
            <person name="Zahonova K."/>
            <person name="Pipaliya S."/>
            <person name="Dacks J."/>
            <person name="Roger A.J."/>
        </authorList>
    </citation>
    <scope>NUCLEOTIDE SEQUENCE</scope>
    <source>
        <strain evidence="2">Busselton2</strain>
    </source>
</reference>
<dbReference type="Proteomes" id="UP001146793">
    <property type="component" value="Unassembled WGS sequence"/>
</dbReference>
<organism evidence="2 4">
    <name type="scientific">Anaeramoeba flamelloides</name>
    <dbReference type="NCBI Taxonomy" id="1746091"/>
    <lineage>
        <taxon>Eukaryota</taxon>
        <taxon>Metamonada</taxon>
        <taxon>Anaeramoebidae</taxon>
        <taxon>Anaeramoeba</taxon>
    </lineage>
</organism>
<gene>
    <name evidence="2" type="ORF">M0812_17679</name>
    <name evidence="3" type="ORF">M0813_24484</name>
</gene>
<protein>
    <submittedName>
        <fullName evidence="2">Hemopexin domain-containing protein</fullName>
    </submittedName>
</protein>
<accession>A0AAV7ZC22</accession>
<reference evidence="3" key="1">
    <citation type="submission" date="2022-08" db="EMBL/GenBank/DDBJ databases">
        <title>Novel sulfate-reducing endosymbionts in the free-living metamonad Anaeramoeba.</title>
        <authorList>
            <person name="Jerlstrom-Hultqvist J."/>
            <person name="Cepicka I."/>
            <person name="Gallot-Lavallee L."/>
            <person name="Salas-Leiva D."/>
            <person name="Curtis B.A."/>
            <person name="Zahonova K."/>
            <person name="Pipaliya S."/>
            <person name="Dacks J."/>
            <person name="Roger A.J."/>
        </authorList>
    </citation>
    <scope>NUCLEOTIDE SEQUENCE</scope>
    <source>
        <strain evidence="3">Schooner1</strain>
    </source>
</reference>
<sequence length="114" mass="13354">MSKFLFVILLFLFLTSVYTTQTLKRKKLKPSIPREFNKEVFECATYEKCLGKCEKKTIRRSDITCEEYCSLLKCNEDGISEAMKTMTKDFEKFGIKAEDIIKNKKSKTNLKQDL</sequence>
<evidence type="ECO:0000313" key="4">
    <source>
        <dbReference type="Proteomes" id="UP001146793"/>
    </source>
</evidence>
<dbReference type="EMBL" id="JAOAOG010000213">
    <property type="protein sequence ID" value="KAJ6240144.1"/>
    <property type="molecule type" value="Genomic_DNA"/>
</dbReference>
<keyword evidence="1" id="KW-0732">Signal</keyword>
<evidence type="ECO:0000313" key="5">
    <source>
        <dbReference type="Proteomes" id="UP001150062"/>
    </source>
</evidence>
<name>A0AAV7ZC22_9EUKA</name>
<dbReference type="EMBL" id="JANTQA010000033">
    <property type="protein sequence ID" value="KAJ3438491.1"/>
    <property type="molecule type" value="Genomic_DNA"/>
</dbReference>
<keyword evidence="5" id="KW-1185">Reference proteome</keyword>
<evidence type="ECO:0000313" key="3">
    <source>
        <dbReference type="EMBL" id="KAJ6240144.1"/>
    </source>
</evidence>
<comment type="caution">
    <text evidence="2">The sequence shown here is derived from an EMBL/GenBank/DDBJ whole genome shotgun (WGS) entry which is preliminary data.</text>
</comment>
<feature type="chain" id="PRO_5043911110" evidence="1">
    <location>
        <begin position="20"/>
        <end position="114"/>
    </location>
</feature>
<proteinExistence type="predicted"/>
<evidence type="ECO:0000313" key="2">
    <source>
        <dbReference type="EMBL" id="KAJ3438491.1"/>
    </source>
</evidence>
<dbReference type="Proteomes" id="UP001150062">
    <property type="component" value="Unassembled WGS sequence"/>
</dbReference>
<dbReference type="AlphaFoldDB" id="A0AAV7ZC22"/>
<evidence type="ECO:0000256" key="1">
    <source>
        <dbReference type="SAM" id="SignalP"/>
    </source>
</evidence>
<feature type="signal peptide" evidence="1">
    <location>
        <begin position="1"/>
        <end position="19"/>
    </location>
</feature>